<sequence length="137" mass="15390">MRLSEAGELLALIKAYDNRSFNEETSAAWYDLLGPYTLAEAKHAVKKHFYESTEYLVPAHVVRIIRTERKTRLAKVETIVPNRADMTDTATELATTKALTKAVASGALTPEQYEDYQRGETPWVDYKRGLLALRGAA</sequence>
<dbReference type="RefSeq" id="WP_143924215.1">
    <property type="nucleotide sequence ID" value="NZ_VLTK01000015.1"/>
</dbReference>
<evidence type="ECO:0000313" key="1">
    <source>
        <dbReference type="EMBL" id="TSI12651.1"/>
    </source>
</evidence>
<gene>
    <name evidence="1" type="ORF">FO013_19450</name>
</gene>
<comment type="caution">
    <text evidence="1">The sequence shown here is derived from an EMBL/GenBank/DDBJ whole genome shotgun (WGS) entry which is preliminary data.</text>
</comment>
<reference evidence="1 2" key="1">
    <citation type="submission" date="2019-07" db="EMBL/GenBank/DDBJ databases">
        <title>Draft genome sequence of Brevibacterium aurantiacum XU54 isolated from Xinjiang China.</title>
        <authorList>
            <person name="Xu X."/>
        </authorList>
    </citation>
    <scope>NUCLEOTIDE SEQUENCE [LARGE SCALE GENOMIC DNA]</scope>
    <source>
        <strain evidence="1 2">XU54</strain>
    </source>
</reference>
<evidence type="ECO:0000313" key="2">
    <source>
        <dbReference type="Proteomes" id="UP000316406"/>
    </source>
</evidence>
<dbReference type="OrthoDB" id="4941494at2"/>
<dbReference type="EMBL" id="VLTK01000015">
    <property type="protein sequence ID" value="TSI12651.1"/>
    <property type="molecule type" value="Genomic_DNA"/>
</dbReference>
<accession>A0A556C5I7</accession>
<keyword evidence="2" id="KW-1185">Reference proteome</keyword>
<dbReference type="Proteomes" id="UP000316406">
    <property type="component" value="Unassembled WGS sequence"/>
</dbReference>
<evidence type="ECO:0008006" key="3">
    <source>
        <dbReference type="Google" id="ProtNLM"/>
    </source>
</evidence>
<proteinExistence type="predicted"/>
<name>A0A556C5I7_BREAU</name>
<dbReference type="AlphaFoldDB" id="A0A556C5I7"/>
<organism evidence="1 2">
    <name type="scientific">Brevibacterium aurantiacum</name>
    <dbReference type="NCBI Taxonomy" id="273384"/>
    <lineage>
        <taxon>Bacteria</taxon>
        <taxon>Bacillati</taxon>
        <taxon>Actinomycetota</taxon>
        <taxon>Actinomycetes</taxon>
        <taxon>Micrococcales</taxon>
        <taxon>Brevibacteriaceae</taxon>
        <taxon>Brevibacterium</taxon>
    </lineage>
</organism>
<protein>
    <recommendedName>
        <fullName evidence="3">Replicative helicase inhibitor G39P N-terminal domain-containing protein</fullName>
    </recommendedName>
</protein>